<feature type="compositionally biased region" description="Basic residues" evidence="1">
    <location>
        <begin position="8"/>
        <end position="18"/>
    </location>
</feature>
<protein>
    <submittedName>
        <fullName evidence="2">Uncharacterized protein</fullName>
    </submittedName>
</protein>
<proteinExistence type="predicted"/>
<dbReference type="EMBL" id="WTPW01000669">
    <property type="protein sequence ID" value="KAF0489593.1"/>
    <property type="molecule type" value="Genomic_DNA"/>
</dbReference>
<dbReference type="AlphaFoldDB" id="A0A8H4AFR2"/>
<gene>
    <name evidence="2" type="ORF">F8M41_022046</name>
</gene>
<dbReference type="OrthoDB" id="2409902at2759"/>
<evidence type="ECO:0000256" key="1">
    <source>
        <dbReference type="SAM" id="MobiDB-lite"/>
    </source>
</evidence>
<sequence length="471" mass="54427">MPRPTSKSGKKQNTRRAKNKEVVENKDESLTESFKEELSESVKSKKRQRKPEYENISEKSVRVSPAPNNITDANYIQVKNIQLLPGEASHQQISNNEIIDKLENNLIQLQGQQDLTYEPQDQRYTSIYGINSTPFANFNQQMYYFLELPCINKSEVGSSIDPSLDSSNESRKCKRPLYLNNASYMNDPLFSPTTYLISNPLFLPCSSNHVSNYHGQYGIINNFQNKDEPQQTQVKQPTMLCSSINHNKSTDDQPNDQGLFFPNETALVEWLRTREDLIYQVQKSYDGILELLLEQCKLLFLRTRNPNSKVRETLVEKIASSVDPSCKELTLLKRKTYVYFNGFRYNFNKDMASLANSLLGQTSDPTDEDVKKFVAGDVWQHKFNRFLEVTNYAEFKKSTSFKSLKIFVIESLKIHIKYLIAIRNHEKPSYQDDVLDKIKLLNRLTTHISIPTANNYNYVNELDLGNNNNED</sequence>
<feature type="compositionally biased region" description="Basic and acidic residues" evidence="1">
    <location>
        <begin position="50"/>
        <end position="61"/>
    </location>
</feature>
<reference evidence="2 3" key="1">
    <citation type="journal article" date="2019" name="Environ. Microbiol.">
        <title>At the nexus of three kingdoms: the genome of the mycorrhizal fungus Gigaspora margarita provides insights into plant, endobacterial and fungal interactions.</title>
        <authorList>
            <person name="Venice F."/>
            <person name="Ghignone S."/>
            <person name="Salvioli di Fossalunga A."/>
            <person name="Amselem J."/>
            <person name="Novero M."/>
            <person name="Xianan X."/>
            <person name="Sedzielewska Toro K."/>
            <person name="Morin E."/>
            <person name="Lipzen A."/>
            <person name="Grigoriev I.V."/>
            <person name="Henrissat B."/>
            <person name="Martin F.M."/>
            <person name="Bonfante P."/>
        </authorList>
    </citation>
    <scope>NUCLEOTIDE SEQUENCE [LARGE SCALE GENOMIC DNA]</scope>
    <source>
        <strain evidence="2 3">BEG34</strain>
    </source>
</reference>
<evidence type="ECO:0000313" key="2">
    <source>
        <dbReference type="EMBL" id="KAF0489593.1"/>
    </source>
</evidence>
<name>A0A8H4AFR2_GIGMA</name>
<feature type="region of interest" description="Disordered" evidence="1">
    <location>
        <begin position="1"/>
        <end position="65"/>
    </location>
</feature>
<dbReference type="Proteomes" id="UP000439903">
    <property type="component" value="Unassembled WGS sequence"/>
</dbReference>
<organism evidence="2 3">
    <name type="scientific">Gigaspora margarita</name>
    <dbReference type="NCBI Taxonomy" id="4874"/>
    <lineage>
        <taxon>Eukaryota</taxon>
        <taxon>Fungi</taxon>
        <taxon>Fungi incertae sedis</taxon>
        <taxon>Mucoromycota</taxon>
        <taxon>Glomeromycotina</taxon>
        <taxon>Glomeromycetes</taxon>
        <taxon>Diversisporales</taxon>
        <taxon>Gigasporaceae</taxon>
        <taxon>Gigaspora</taxon>
    </lineage>
</organism>
<comment type="caution">
    <text evidence="2">The sequence shown here is derived from an EMBL/GenBank/DDBJ whole genome shotgun (WGS) entry which is preliminary data.</text>
</comment>
<evidence type="ECO:0000313" key="3">
    <source>
        <dbReference type="Proteomes" id="UP000439903"/>
    </source>
</evidence>
<keyword evidence="3" id="KW-1185">Reference proteome</keyword>
<feature type="compositionally biased region" description="Basic and acidic residues" evidence="1">
    <location>
        <begin position="19"/>
        <end position="43"/>
    </location>
</feature>
<accession>A0A8H4AFR2</accession>